<name>A0A9N9QRZ9_9CUCU</name>
<dbReference type="InterPro" id="IPR018849">
    <property type="entry name" value="Urb2/Npa2_C"/>
</dbReference>
<organism evidence="2 3">
    <name type="scientific">Ceutorhynchus assimilis</name>
    <name type="common">cabbage seed weevil</name>
    <dbReference type="NCBI Taxonomy" id="467358"/>
    <lineage>
        <taxon>Eukaryota</taxon>
        <taxon>Metazoa</taxon>
        <taxon>Ecdysozoa</taxon>
        <taxon>Arthropoda</taxon>
        <taxon>Hexapoda</taxon>
        <taxon>Insecta</taxon>
        <taxon>Pterygota</taxon>
        <taxon>Neoptera</taxon>
        <taxon>Endopterygota</taxon>
        <taxon>Coleoptera</taxon>
        <taxon>Polyphaga</taxon>
        <taxon>Cucujiformia</taxon>
        <taxon>Curculionidae</taxon>
        <taxon>Ceutorhynchinae</taxon>
        <taxon>Ceutorhynchus</taxon>
    </lineage>
</organism>
<evidence type="ECO:0000259" key="1">
    <source>
        <dbReference type="Pfam" id="PF10441"/>
    </source>
</evidence>
<protein>
    <recommendedName>
        <fullName evidence="1">Nucleolar 27S pre-rRNA processing Urb2/Npa2 C-terminal domain-containing protein</fullName>
    </recommendedName>
</protein>
<dbReference type="Proteomes" id="UP001152799">
    <property type="component" value="Chromosome 8"/>
</dbReference>
<dbReference type="EMBL" id="OU892284">
    <property type="protein sequence ID" value="CAG9772758.1"/>
    <property type="molecule type" value="Genomic_DNA"/>
</dbReference>
<dbReference type="PANTHER" id="PTHR15682">
    <property type="entry name" value="UNHEALTHY RIBOSOME BIOGENESIS PROTEIN 2 HOMOLOG"/>
    <property type="match status" value="1"/>
</dbReference>
<accession>A0A9N9QRZ9</accession>
<dbReference type="GO" id="GO:0042254">
    <property type="term" value="P:ribosome biogenesis"/>
    <property type="evidence" value="ECO:0007669"/>
    <property type="project" value="TreeGrafter"/>
</dbReference>
<dbReference type="Pfam" id="PF10441">
    <property type="entry name" value="Urb2"/>
    <property type="match status" value="1"/>
</dbReference>
<proteinExistence type="predicted"/>
<sequence length="1332" mass="153203">MSLPGGLLKILDNEAEPLNKRLKIADNAFKAQEIHARHKEALLLNWILDKSASIPDEELLSLGNQWVLSKEFRELNQNDITNENISSIIELIQKKLADQKLSTNNLQKVTNLILSLCENQIFQQYFKYNLESYCNLIAVALQAIALPGDYIGFIAKPFLFPKHLIVQENFLKQFLDSIFSVLVQKALMFNNDPQVVNETVQIIQKCLLQGNIKHFQNFFDNIFIDEANGTSTIAKPVFKRLFAFLQEDNAIARTSLSLFFAAFSASFKDPQLIFKCFIFLFGGLQFDVSNRFSMKIPFKQKLSLPLSKSMDVLLGLLSALGSNNSFTDCTFSNISFTEFLRSILKTLVTLKPQNNTVLEIILSCIAINPLIIEPLASGLTTFVMLANRESKEIYEKVVIAIFEVFAKLHRVENFIAKIIPALKNAIIEQKSESYEQTYNFGGIVDSLEVNPGINEIFTTNILACFTKCLNSLASWQSINIFATITYHLKAAIEDYTSNDTNKFIFLEILGVLMGCFLQSIKIADHSIPLNVVAKFVKGLEELREILKNFGPAILKTEHNHIAMRTFLNLSYVWAEVYITLAYYSMNNEVQMATVMDKTYSAANLKYLHSYMDIKQWQLIAQRISNFGEYPCKKLLQKLYIQKLRSILLFEKEMNDEITINIVKTLQTHLDDTWRDLLSDKFTVNFLVPKMDKTSLTFLAEHLIEEDALINTNHILDSSTLTKATVYVLLTKINKLCKGKRKHNGEQNISLSSKLFASYPEEIFFDSEDSLKITNLEDITNLYNGCDVQNSSTIINKEDKLQNYMNILKKVPFIYSNVNIQKLVLLYFMSLNVDIQNCSEDTRTLLEDLIIGTLRACKFPLTEIFNIKVLCAQILKNFNKHELLFNLSIDNVFKCEKSIMQFEPLVLYLTKHLQNINHLNSSISVLQAITKIKKSKIDQSAKEKLNQYKDTILTKMSKFVCKSEYSVEAYATCLKHYLTLENSSETLKQLLEKLDSYLNYALENISNENKHECALLFNAILQNKTKINSADNIVLRIWTACKKVDIGEEDCQLVRLIVTLIANEEFEILVKDLFDNTDASIKSQNKQHLVRQLKNWKSILTVDVNPVKMKIWQDVLENLVYELLHILKTNEYDEQLFKGIVQLKQSIIQTQHFILSPPLIDMFIMTPQVLIKHEHQHFEQVFSMSISTLEMLLKYRNATIMDRLPAFLQQYRILLKSITDYSNSDSSEKKLDPKVASDCVHTLEKLTKNLVWCKKDMGRIAVFLIADILQTYEQINLYPNVKLHLNNCVYSLISLCDHHAISYLMRALSSASTEMFKIMYDHYKKYYMFTGKV</sequence>
<evidence type="ECO:0000313" key="2">
    <source>
        <dbReference type="EMBL" id="CAG9772758.1"/>
    </source>
</evidence>
<dbReference type="OrthoDB" id="160374at2759"/>
<feature type="domain" description="Nucleolar 27S pre-rRNA processing Urb2/Npa2 C-terminal" evidence="1">
    <location>
        <begin position="1139"/>
        <end position="1330"/>
    </location>
</feature>
<dbReference type="GO" id="GO:0005730">
    <property type="term" value="C:nucleolus"/>
    <property type="evidence" value="ECO:0007669"/>
    <property type="project" value="TreeGrafter"/>
</dbReference>
<reference evidence="2" key="1">
    <citation type="submission" date="2022-01" db="EMBL/GenBank/DDBJ databases">
        <authorList>
            <person name="King R."/>
        </authorList>
    </citation>
    <scope>NUCLEOTIDE SEQUENCE</scope>
</reference>
<dbReference type="InterPro" id="IPR052609">
    <property type="entry name" value="Ribosome_Biogenesis_Reg"/>
</dbReference>
<keyword evidence="3" id="KW-1185">Reference proteome</keyword>
<evidence type="ECO:0000313" key="3">
    <source>
        <dbReference type="Proteomes" id="UP001152799"/>
    </source>
</evidence>
<gene>
    <name evidence="2" type="ORF">CEUTPL_LOCUS13163</name>
</gene>
<dbReference type="PANTHER" id="PTHR15682:SF2">
    <property type="entry name" value="UNHEALTHY RIBOSOME BIOGENESIS PROTEIN 2 HOMOLOG"/>
    <property type="match status" value="1"/>
</dbReference>